<proteinExistence type="predicted"/>
<comment type="caution">
    <text evidence="1">The sequence shown here is derived from an EMBL/GenBank/DDBJ whole genome shotgun (WGS) entry which is preliminary data.</text>
</comment>
<evidence type="ECO:0000313" key="2">
    <source>
        <dbReference type="Proteomes" id="UP000177167"/>
    </source>
</evidence>
<gene>
    <name evidence="1" type="ORF">A3J46_04775</name>
</gene>
<name>A0A1F8FAM7_9BACT</name>
<evidence type="ECO:0000313" key="1">
    <source>
        <dbReference type="EMBL" id="OGN10193.1"/>
    </source>
</evidence>
<accession>A0A1F8FAM7</accession>
<protein>
    <submittedName>
        <fullName evidence="1">Uncharacterized protein</fullName>
    </submittedName>
</protein>
<dbReference type="AlphaFoldDB" id="A0A1F8FAM7"/>
<dbReference type="Proteomes" id="UP000177167">
    <property type="component" value="Unassembled WGS sequence"/>
</dbReference>
<organism evidence="1 2">
    <name type="scientific">Candidatus Yanofskybacteria bacterium RIFCSPHIGHO2_02_FULL_41_11</name>
    <dbReference type="NCBI Taxonomy" id="1802675"/>
    <lineage>
        <taxon>Bacteria</taxon>
        <taxon>Candidatus Yanofskyibacteriota</taxon>
    </lineage>
</organism>
<dbReference type="EMBL" id="MGJP01000014">
    <property type="protein sequence ID" value="OGN10193.1"/>
    <property type="molecule type" value="Genomic_DNA"/>
</dbReference>
<reference evidence="1 2" key="1">
    <citation type="journal article" date="2016" name="Nat. Commun.">
        <title>Thousands of microbial genomes shed light on interconnected biogeochemical processes in an aquifer system.</title>
        <authorList>
            <person name="Anantharaman K."/>
            <person name="Brown C.T."/>
            <person name="Hug L.A."/>
            <person name="Sharon I."/>
            <person name="Castelle C.J."/>
            <person name="Probst A.J."/>
            <person name="Thomas B.C."/>
            <person name="Singh A."/>
            <person name="Wilkins M.J."/>
            <person name="Karaoz U."/>
            <person name="Brodie E.L."/>
            <person name="Williams K.H."/>
            <person name="Hubbard S.S."/>
            <person name="Banfield J.F."/>
        </authorList>
    </citation>
    <scope>NUCLEOTIDE SEQUENCE [LARGE SCALE GENOMIC DNA]</scope>
</reference>
<sequence length="64" mass="7388">MVFEVRGFGNGVKVVFLGQHTNKSPNLRELKELHKSEFENVPDDQLILWVDRYGNLYLGMGHKS</sequence>